<evidence type="ECO:0000313" key="3">
    <source>
        <dbReference type="Proteomes" id="UP000272025"/>
    </source>
</evidence>
<name>A0A3N2Q6P4_SODAK</name>
<reference evidence="2 3" key="1">
    <citation type="journal article" date="2018" name="Mol. Ecol.">
        <title>The obligate alkalophilic soda-lake fungus Sodiomyces alkalinus has shifted to a protein diet.</title>
        <authorList>
            <person name="Grum-Grzhimaylo A.A."/>
            <person name="Falkoski D.L."/>
            <person name="van den Heuvel J."/>
            <person name="Valero-Jimenez C.A."/>
            <person name="Min B."/>
            <person name="Choi I.G."/>
            <person name="Lipzen A."/>
            <person name="Daum C.G."/>
            <person name="Aanen D.K."/>
            <person name="Tsang A."/>
            <person name="Henrissat B."/>
            <person name="Bilanenko E.N."/>
            <person name="de Vries R.P."/>
            <person name="van Kan J.A.L."/>
            <person name="Grigoriev I.V."/>
            <person name="Debets A.J.M."/>
        </authorList>
    </citation>
    <scope>NUCLEOTIDE SEQUENCE [LARGE SCALE GENOMIC DNA]</scope>
    <source>
        <strain evidence="2 3">F11</strain>
    </source>
</reference>
<keyword evidence="1" id="KW-1133">Transmembrane helix</keyword>
<dbReference type="GeneID" id="39577906"/>
<keyword evidence="1" id="KW-0472">Membrane</keyword>
<evidence type="ECO:0000256" key="1">
    <source>
        <dbReference type="SAM" id="Phobius"/>
    </source>
</evidence>
<evidence type="ECO:0000313" key="2">
    <source>
        <dbReference type="EMBL" id="ROT42441.1"/>
    </source>
</evidence>
<proteinExistence type="predicted"/>
<keyword evidence="3" id="KW-1185">Reference proteome</keyword>
<gene>
    <name evidence="2" type="ORF">SODALDRAFT_319122</name>
</gene>
<protein>
    <submittedName>
        <fullName evidence="2">Uncharacterized protein</fullName>
    </submittedName>
</protein>
<dbReference type="EMBL" id="ML119051">
    <property type="protein sequence ID" value="ROT42441.1"/>
    <property type="molecule type" value="Genomic_DNA"/>
</dbReference>
<organism evidence="2 3">
    <name type="scientific">Sodiomyces alkalinus (strain CBS 110278 / VKM F-3762 / F11)</name>
    <name type="common">Alkaliphilic filamentous fungus</name>
    <dbReference type="NCBI Taxonomy" id="1314773"/>
    <lineage>
        <taxon>Eukaryota</taxon>
        <taxon>Fungi</taxon>
        <taxon>Dikarya</taxon>
        <taxon>Ascomycota</taxon>
        <taxon>Pezizomycotina</taxon>
        <taxon>Sordariomycetes</taxon>
        <taxon>Hypocreomycetidae</taxon>
        <taxon>Glomerellales</taxon>
        <taxon>Plectosphaerellaceae</taxon>
        <taxon>Sodiomyces</taxon>
    </lineage>
</organism>
<sequence length="113" mass="12424">MPLPDEAARSQLVKRSKRYGDAHSRPMLLARPLLAKLIGIVGLRFIAFLDIRLISSLKKYLKQSHALTSATADFTVGYTLWPIIKSMLLNAPPGYVLATSAPLRGRLAAFAFS</sequence>
<dbReference type="AlphaFoldDB" id="A0A3N2Q6P4"/>
<keyword evidence="1" id="KW-0812">Transmembrane</keyword>
<accession>A0A3N2Q6P4</accession>
<dbReference type="Proteomes" id="UP000272025">
    <property type="component" value="Unassembled WGS sequence"/>
</dbReference>
<feature type="transmembrane region" description="Helical" evidence="1">
    <location>
        <begin position="33"/>
        <end position="54"/>
    </location>
</feature>
<dbReference type="RefSeq" id="XP_028470247.1">
    <property type="nucleotide sequence ID" value="XM_028609428.1"/>
</dbReference>